<feature type="transmembrane region" description="Helical" evidence="1">
    <location>
        <begin position="213"/>
        <end position="236"/>
    </location>
</feature>
<feature type="transmembrane region" description="Helical" evidence="1">
    <location>
        <begin position="64"/>
        <end position="84"/>
    </location>
</feature>
<reference evidence="5 6" key="1">
    <citation type="submission" date="2018-03" db="EMBL/GenBank/DDBJ databases">
        <authorList>
            <person name="Nguyen K."/>
            <person name="Fouts D."/>
            <person name="Sutton G."/>
        </authorList>
    </citation>
    <scope>NUCLEOTIDE SEQUENCE [LARGE SCALE GENOMIC DNA]</scope>
    <source>
        <strain evidence="5 6">AU3578</strain>
    </source>
</reference>
<feature type="transmembrane region" description="Helical" evidence="1">
    <location>
        <begin position="188"/>
        <end position="207"/>
    </location>
</feature>
<evidence type="ECO:0000313" key="7">
    <source>
        <dbReference type="Proteomes" id="UP000808215"/>
    </source>
</evidence>
<dbReference type="EMBL" id="JADVKH010000050">
    <property type="protein sequence ID" value="MBJ9689449.1"/>
    <property type="molecule type" value="Genomic_DNA"/>
</dbReference>
<feature type="domain" description="Fatty acid desaturase" evidence="2">
    <location>
        <begin position="64"/>
        <end position="290"/>
    </location>
</feature>
<keyword evidence="1" id="KW-0472">Membrane</keyword>
<evidence type="ECO:0000256" key="1">
    <source>
        <dbReference type="SAM" id="Phobius"/>
    </source>
</evidence>
<keyword evidence="4" id="KW-0560">Oxidoreductase</keyword>
<evidence type="ECO:0000313" key="3">
    <source>
        <dbReference type="EMBL" id="MBJ9689449.1"/>
    </source>
</evidence>
<proteinExistence type="predicted"/>
<dbReference type="GeneID" id="45679765"/>
<dbReference type="InterPro" id="IPR005804">
    <property type="entry name" value="FA_desaturase_dom"/>
</dbReference>
<dbReference type="GO" id="GO:0042284">
    <property type="term" value="F:sphingolipid delta-4 desaturase activity"/>
    <property type="evidence" value="ECO:0007669"/>
    <property type="project" value="TreeGrafter"/>
</dbReference>
<dbReference type="OMA" id="EREMRWI"/>
<dbReference type="PANTHER" id="PTHR12879:SF8">
    <property type="entry name" value="SPHINGOLIPID DELTA(4)-DESATURASE DES1"/>
    <property type="match status" value="1"/>
</dbReference>
<dbReference type="GO" id="GO:0046513">
    <property type="term" value="P:ceramide biosynthetic process"/>
    <property type="evidence" value="ECO:0007669"/>
    <property type="project" value="TreeGrafter"/>
</dbReference>
<dbReference type="Proteomes" id="UP000237632">
    <property type="component" value="Unassembled WGS sequence"/>
</dbReference>
<evidence type="ECO:0000259" key="2">
    <source>
        <dbReference type="Pfam" id="PF00487"/>
    </source>
</evidence>
<comment type="caution">
    <text evidence="5">The sequence shown here is derived from an EMBL/GenBank/DDBJ whole genome shotgun (WGS) entry which is preliminary data.</text>
</comment>
<evidence type="ECO:0000313" key="4">
    <source>
        <dbReference type="EMBL" id="MDN7793740.1"/>
    </source>
</evidence>
<keyword evidence="7" id="KW-1185">Reference proteome</keyword>
<dbReference type="Proteomes" id="UP001171620">
    <property type="component" value="Unassembled WGS sequence"/>
</dbReference>
<dbReference type="GO" id="GO:0016020">
    <property type="term" value="C:membrane"/>
    <property type="evidence" value="ECO:0007669"/>
    <property type="project" value="GOC"/>
</dbReference>
<sequence>MTIEATLDGNAAFSRLKLPRHFHQISSVATILYVAHALAFFLIPAAVAFAVVDIPASAPARVAMALVLGVIAGHGMHLLTFVGHEGMHTNLHRNKYVSAALALICSSLVPGFLIVGFSMTHWKHHRYTGQDIDPDVQIYSQYRTFWSRFFLARSRGVRIYTKNAVRMAAGLPWPENTRLPFSEREMRWISRINIALNLGAVTAYGFIWHRSLWLGFTVMLIPYIGVYVFSTIRAYIEHTDTVPGRYRDSRSYTSPIYTALFFGSNFHLEHHQYPAVPCYRLPALHKYLMSQGLLAAARAPVEPSFFGALRYTTGRFQYPCVNLQSSTDEFLERMAQGHLDREAASMDAPDADALIAVMRK</sequence>
<name>A0A132DUF4_BURVI</name>
<dbReference type="Proteomes" id="UP000808215">
    <property type="component" value="Unassembled WGS sequence"/>
</dbReference>
<keyword evidence="1" id="KW-0812">Transmembrane</keyword>
<dbReference type="EC" id="1.14.19.-" evidence="4"/>
<keyword evidence="1" id="KW-1133">Transmembrane helix</keyword>
<dbReference type="EMBL" id="PVHK01000210">
    <property type="protein sequence ID" value="PRH39118.1"/>
    <property type="molecule type" value="Genomic_DNA"/>
</dbReference>
<protein>
    <submittedName>
        <fullName evidence="5">Fatty acid desaturase</fullName>
        <ecNumber evidence="4">1.14.19.-</ecNumber>
    </submittedName>
</protein>
<dbReference type="Pfam" id="PF00487">
    <property type="entry name" value="FA_desaturase"/>
    <property type="match status" value="1"/>
</dbReference>
<dbReference type="AlphaFoldDB" id="A0A132DUF4"/>
<dbReference type="RefSeq" id="WP_011881342.1">
    <property type="nucleotide sequence ID" value="NZ_BGKC01000002.1"/>
</dbReference>
<dbReference type="PANTHER" id="PTHR12879">
    <property type="entry name" value="SPHINGOLIPID DELTA 4 DESATURASE/C-4 HYDROXYLASE PROTEIN DES2"/>
    <property type="match status" value="1"/>
</dbReference>
<accession>A0A132DUF4</accession>
<evidence type="ECO:0000313" key="5">
    <source>
        <dbReference type="EMBL" id="PRH39118.1"/>
    </source>
</evidence>
<reference evidence="4" key="3">
    <citation type="submission" date="2023-07" db="EMBL/GenBank/DDBJ databases">
        <title>A collection of bacterial strains from the Burkholderia cepacia Research Laboratory and Repository.</title>
        <authorList>
            <person name="Lipuma J."/>
            <person name="Spilker T."/>
            <person name="Caverly L."/>
        </authorList>
    </citation>
    <scope>NUCLEOTIDE SEQUENCE</scope>
    <source>
        <strain evidence="4">AU44268</strain>
    </source>
</reference>
<gene>
    <name evidence="5" type="ORF">C6T65_28210</name>
    <name evidence="3" type="ORF">I5589_20465</name>
    <name evidence="4" type="ORF">QZM33_02065</name>
</gene>
<evidence type="ECO:0000313" key="6">
    <source>
        <dbReference type="Proteomes" id="UP000237632"/>
    </source>
</evidence>
<feature type="transmembrane region" description="Helical" evidence="1">
    <location>
        <begin position="31"/>
        <end position="52"/>
    </location>
</feature>
<reference evidence="3 7" key="2">
    <citation type="submission" date="2020-11" db="EMBL/GenBank/DDBJ databases">
        <title>Enhanced detection system for hospital associated transmission using whole genome sequencing surveillance.</title>
        <authorList>
            <person name="Harrison L.H."/>
            <person name="Van Tyne D."/>
            <person name="Marsh J.W."/>
            <person name="Griffith M.P."/>
            <person name="Snyder D.J."/>
            <person name="Cooper V.S."/>
            <person name="Mustapha M."/>
        </authorList>
    </citation>
    <scope>NUCLEOTIDE SEQUENCE [LARGE SCALE GENOMIC DNA]</scope>
    <source>
        <strain evidence="3 7">BC00020</strain>
    </source>
</reference>
<organism evidence="5 6">
    <name type="scientific">Burkholderia vietnamiensis</name>
    <dbReference type="NCBI Taxonomy" id="60552"/>
    <lineage>
        <taxon>Bacteria</taxon>
        <taxon>Pseudomonadati</taxon>
        <taxon>Pseudomonadota</taxon>
        <taxon>Betaproteobacteria</taxon>
        <taxon>Burkholderiales</taxon>
        <taxon>Burkholderiaceae</taxon>
        <taxon>Burkholderia</taxon>
        <taxon>Burkholderia cepacia complex</taxon>
    </lineage>
</organism>
<dbReference type="EMBL" id="JAUJRV010000001">
    <property type="protein sequence ID" value="MDN7793740.1"/>
    <property type="molecule type" value="Genomic_DNA"/>
</dbReference>
<feature type="transmembrane region" description="Helical" evidence="1">
    <location>
        <begin position="96"/>
        <end position="117"/>
    </location>
</feature>